<reference evidence="3 4" key="2">
    <citation type="journal article" date="2012" name="J. Bacteriol.">
        <title>Revised Sequence and Annotation of the Rhodobacter sphaeroides 2.4.1 Genome.</title>
        <authorList>
            <person name="Kontur W.S."/>
            <person name="Schackwitz W.S."/>
            <person name="Ivanova N."/>
            <person name="Martin J."/>
            <person name="Labutti K."/>
            <person name="Deshpande S."/>
            <person name="Tice H.N."/>
            <person name="Pennacchio C."/>
            <person name="Sodergren E."/>
            <person name="Weinstock G.M."/>
            <person name="Noguera D.R."/>
            <person name="Donohue T.J."/>
        </authorList>
    </citation>
    <scope>NUCLEOTIDE SEQUENCE [LARGE SCALE GENOMIC DNA]</scope>
    <source>
        <strain evidence="4">ATCC 17023 / DSM 158 / JCM 6121 / CCUG 31486 / LMG 2827 / NBRC 12203 / NCIMB 8253 / ATH 2.4.1.</strain>
    </source>
</reference>
<feature type="domain" description="DUF2726" evidence="2">
    <location>
        <begin position="48"/>
        <end position="170"/>
    </location>
</feature>
<reference evidence="4" key="1">
    <citation type="submission" date="2005-10" db="EMBL/GenBank/DDBJ databases">
        <title>Finished sequence of plasmid A of Rhodobacter sphaeroides 2.4.1.</title>
        <authorList>
            <person name="Copeland A."/>
            <person name="Lucas S."/>
            <person name="Lapidus A."/>
            <person name="Barry K."/>
            <person name="Detter J.C."/>
            <person name="Glavina T."/>
            <person name="Hammon N."/>
            <person name="Israni S."/>
            <person name="Pitluck S."/>
            <person name="Richardson P."/>
            <person name="Mackenzie C."/>
            <person name="Choudhary M."/>
            <person name="Larimer F."/>
            <person name="Hauser L.J."/>
            <person name="Land M."/>
            <person name="Donohue T.J."/>
            <person name="Kaplan S."/>
        </authorList>
    </citation>
    <scope>NUCLEOTIDE SEQUENCE [LARGE SCALE GENOMIC DNA]</scope>
    <source>
        <strain evidence="4">ATCC 17023 / DSM 158 / JCM 6121 / CCUG 31486 / LMG 2827 / NBRC 12203 / NCIMB 8253 / ATH 2.4.1.</strain>
        <plasmid evidence="4">A</plasmid>
    </source>
</reference>
<evidence type="ECO:0000259" key="2">
    <source>
        <dbReference type="Pfam" id="PF10881"/>
    </source>
</evidence>
<evidence type="ECO:0000313" key="3">
    <source>
        <dbReference type="EMBL" id="ABA81754.1"/>
    </source>
</evidence>
<name>Q3HKJ0_CERS4</name>
<evidence type="ECO:0000313" key="4">
    <source>
        <dbReference type="Proteomes" id="UP000002703"/>
    </source>
</evidence>
<dbReference type="PATRIC" id="fig|272943.9.peg.4329"/>
<protein>
    <recommendedName>
        <fullName evidence="2">DUF2726 domain-containing protein</fullName>
    </recommendedName>
</protein>
<accession>Q3HKJ0</accession>
<dbReference type="KEGG" id="rsp:RSP_3908"/>
<dbReference type="GeneID" id="4796485"/>
<geneLocation type="plasmid" evidence="3 4">
    <name>A</name>
</geneLocation>
<keyword evidence="1" id="KW-1133">Transmembrane helix</keyword>
<keyword evidence="4" id="KW-1185">Reference proteome</keyword>
<dbReference type="EnsemblBacteria" id="ABA81754">
    <property type="protein sequence ID" value="ABA81754"/>
    <property type="gene ID" value="RSP_3908"/>
</dbReference>
<dbReference type="PhylomeDB" id="Q3HKJ0"/>
<organism evidence="3 4">
    <name type="scientific">Cereibacter sphaeroides (strain ATCC 17023 / DSM 158 / JCM 6121 / CCUG 31486 / LMG 2827 / NBRC 12203 / NCIMB 8253 / ATH 2.4.1.)</name>
    <name type="common">Rhodobacter sphaeroides</name>
    <dbReference type="NCBI Taxonomy" id="272943"/>
    <lineage>
        <taxon>Bacteria</taxon>
        <taxon>Pseudomonadati</taxon>
        <taxon>Pseudomonadota</taxon>
        <taxon>Alphaproteobacteria</taxon>
        <taxon>Rhodobacterales</taxon>
        <taxon>Paracoccaceae</taxon>
        <taxon>Cereibacter</taxon>
    </lineage>
</organism>
<keyword evidence="1" id="KW-0812">Transmembrane</keyword>
<keyword evidence="3" id="KW-0614">Plasmid</keyword>
<feature type="transmembrane region" description="Helical" evidence="1">
    <location>
        <begin position="20"/>
        <end position="39"/>
    </location>
</feature>
<dbReference type="RefSeq" id="WP_011836221.1">
    <property type="nucleotide sequence ID" value="NC_009007.1"/>
</dbReference>
<dbReference type="Proteomes" id="UP000002703">
    <property type="component" value="Plasmid A"/>
</dbReference>
<dbReference type="AlphaFoldDB" id="Q3HKJ0"/>
<keyword evidence="1" id="KW-0472">Membrane</keyword>
<proteinExistence type="predicted"/>
<dbReference type="InterPro" id="IPR024402">
    <property type="entry name" value="DUF2726"/>
</dbReference>
<dbReference type="OrthoDB" id="5679025at2"/>
<evidence type="ECO:0000256" key="1">
    <source>
        <dbReference type="SAM" id="Phobius"/>
    </source>
</evidence>
<sequence length="185" mass="20821">MDGFEPASVLLSDGQIPTGIWLALALLVALVLVLAVLRIRFETSYTARPVLNRTEQRLFRSLSRAISSLPEPRPRLLCQVSYGEFLAARSQKAFWRINAKRADFLLVDADFRPLLVIEYQGRGHYGRTRRDRRDALGRDAIKRRACASAGIPWMELPTDYSAQSLRETLHAALAPIPELKEPAHG</sequence>
<dbReference type="Pfam" id="PF10881">
    <property type="entry name" value="DUF2726"/>
    <property type="match status" value="1"/>
</dbReference>
<gene>
    <name evidence="3" type="ordered locus">RSP_3908</name>
</gene>
<accession>A0A344QDB7</accession>
<dbReference type="EMBL" id="DQ232586">
    <property type="protein sequence ID" value="ABA81754.1"/>
    <property type="molecule type" value="Genomic_DNA"/>
</dbReference>